<evidence type="ECO:0000313" key="1">
    <source>
        <dbReference type="EMBL" id="GIY16643.1"/>
    </source>
</evidence>
<comment type="caution">
    <text evidence="1">The sequence shown here is derived from an EMBL/GenBank/DDBJ whole genome shotgun (WGS) entry which is preliminary data.</text>
</comment>
<keyword evidence="2" id="KW-1185">Reference proteome</keyword>
<dbReference type="EMBL" id="BPLR01007396">
    <property type="protein sequence ID" value="GIY16643.1"/>
    <property type="molecule type" value="Genomic_DNA"/>
</dbReference>
<reference evidence="1 2" key="1">
    <citation type="submission" date="2021-06" db="EMBL/GenBank/DDBJ databases">
        <title>Caerostris extrusa draft genome.</title>
        <authorList>
            <person name="Kono N."/>
            <person name="Arakawa K."/>
        </authorList>
    </citation>
    <scope>NUCLEOTIDE SEQUENCE [LARGE SCALE GENOMIC DNA]</scope>
</reference>
<dbReference type="Proteomes" id="UP001054945">
    <property type="component" value="Unassembled WGS sequence"/>
</dbReference>
<evidence type="ECO:0000313" key="2">
    <source>
        <dbReference type="Proteomes" id="UP001054945"/>
    </source>
</evidence>
<organism evidence="1 2">
    <name type="scientific">Caerostris extrusa</name>
    <name type="common">Bark spider</name>
    <name type="synonym">Caerostris bankana</name>
    <dbReference type="NCBI Taxonomy" id="172846"/>
    <lineage>
        <taxon>Eukaryota</taxon>
        <taxon>Metazoa</taxon>
        <taxon>Ecdysozoa</taxon>
        <taxon>Arthropoda</taxon>
        <taxon>Chelicerata</taxon>
        <taxon>Arachnida</taxon>
        <taxon>Araneae</taxon>
        <taxon>Araneomorphae</taxon>
        <taxon>Entelegynae</taxon>
        <taxon>Araneoidea</taxon>
        <taxon>Araneidae</taxon>
        <taxon>Caerostris</taxon>
    </lineage>
</organism>
<name>A0AAV4R2V6_CAEEX</name>
<accession>A0AAV4R2V6</accession>
<gene>
    <name evidence="1" type="ORF">CEXT_371421</name>
</gene>
<sequence length="127" mass="13945">MVFGTVSIKTAIVIGEVGMCLASHLAVIRECIYCSVEIEIGNGYGWNVKIRCVGTKSMVFGTVSIKTAIAIGEVGMCLASRLAVIRECIYCSVEIEIGNGYGCFKVKLVKYRFRRCTGLNEAWRIAY</sequence>
<protein>
    <submittedName>
        <fullName evidence="1">Uncharacterized protein</fullName>
    </submittedName>
</protein>
<dbReference type="AlphaFoldDB" id="A0AAV4R2V6"/>
<proteinExistence type="predicted"/>